<keyword evidence="14 20" id="KW-0238">DNA-binding</keyword>
<dbReference type="Gene3D" id="1.10.1600.10">
    <property type="match status" value="1"/>
</dbReference>
<dbReference type="Pfam" id="PF02735">
    <property type="entry name" value="Ku"/>
    <property type="match status" value="1"/>
</dbReference>
<dbReference type="GO" id="GO:0006303">
    <property type="term" value="P:double-strand break repair via nonhomologous end joining"/>
    <property type="evidence" value="ECO:0007669"/>
    <property type="project" value="InterPro"/>
</dbReference>
<dbReference type="EMBL" id="LGRB01000009">
    <property type="protein sequence ID" value="OCT52332.1"/>
    <property type="molecule type" value="Genomic_DNA"/>
</dbReference>
<dbReference type="EC" id="3.6.4.12" evidence="5 20"/>
<keyword evidence="8 20" id="KW-0547">Nucleotide-binding</keyword>
<dbReference type="InterPro" id="IPR036465">
    <property type="entry name" value="vWFA_dom_sf"/>
</dbReference>
<evidence type="ECO:0000256" key="12">
    <source>
        <dbReference type="ARBA" id="ARBA00022840"/>
    </source>
</evidence>
<dbReference type="GO" id="GO:0006310">
    <property type="term" value="P:DNA recombination"/>
    <property type="evidence" value="ECO:0007669"/>
    <property type="project" value="UniProtKB-KW"/>
</dbReference>
<keyword evidence="10 20" id="KW-0378">Hydrolase</keyword>
<comment type="subunit">
    <text evidence="4">Heterodimer of Ku70 and Ku80.</text>
</comment>
<evidence type="ECO:0000256" key="10">
    <source>
        <dbReference type="ARBA" id="ARBA00022801"/>
    </source>
</evidence>
<evidence type="ECO:0000256" key="19">
    <source>
        <dbReference type="ARBA" id="ARBA00047995"/>
    </source>
</evidence>
<keyword evidence="7" id="KW-0158">Chromosome</keyword>
<evidence type="ECO:0000256" key="4">
    <source>
        <dbReference type="ARBA" id="ARBA00011584"/>
    </source>
</evidence>
<protein>
    <recommendedName>
        <fullName evidence="6 20">ATP-dependent DNA helicase II subunit 2</fullName>
        <ecNumber evidence="5 20">3.6.4.12</ecNumber>
    </recommendedName>
</protein>
<dbReference type="Gene3D" id="3.40.50.410">
    <property type="entry name" value="von Willebrand factor, type A domain"/>
    <property type="match status" value="1"/>
</dbReference>
<dbReference type="Proteomes" id="UP000094526">
    <property type="component" value="Unassembled WGS sequence"/>
</dbReference>
<evidence type="ECO:0000256" key="15">
    <source>
        <dbReference type="ARBA" id="ARBA00023172"/>
    </source>
</evidence>
<keyword evidence="9 20" id="KW-0227">DNA damage</keyword>
<dbReference type="FunFam" id="3.40.50.410:FF:000073">
    <property type="entry name" value="ATP-dependent DNA helicase II subunit 2"/>
    <property type="match status" value="1"/>
</dbReference>
<organism evidence="22 23">
    <name type="scientific">Cladophialophora carrionii</name>
    <dbReference type="NCBI Taxonomy" id="86049"/>
    <lineage>
        <taxon>Eukaryota</taxon>
        <taxon>Fungi</taxon>
        <taxon>Dikarya</taxon>
        <taxon>Ascomycota</taxon>
        <taxon>Pezizomycotina</taxon>
        <taxon>Eurotiomycetes</taxon>
        <taxon>Chaetothyriomycetidae</taxon>
        <taxon>Chaetothyriales</taxon>
        <taxon>Herpotrichiellaceae</taxon>
        <taxon>Cladophialophora</taxon>
    </lineage>
</organism>
<dbReference type="PANTHER" id="PTHR12604">
    <property type="entry name" value="KU AUTOANTIGEN DNA HELICASE"/>
    <property type="match status" value="1"/>
</dbReference>
<dbReference type="Gene3D" id="1.25.40.240">
    <property type="entry name" value="Ku, C-terminal domain"/>
    <property type="match status" value="1"/>
</dbReference>
<evidence type="ECO:0000256" key="1">
    <source>
        <dbReference type="ARBA" id="ARBA00004123"/>
    </source>
</evidence>
<proteinExistence type="inferred from homology"/>
<dbReference type="SUPFAM" id="SSF100939">
    <property type="entry name" value="SPOC domain-like"/>
    <property type="match status" value="1"/>
</dbReference>
<dbReference type="GO" id="GO:0005524">
    <property type="term" value="F:ATP binding"/>
    <property type="evidence" value="ECO:0007669"/>
    <property type="project" value="UniProtKB-UniRule"/>
</dbReference>
<evidence type="ECO:0000256" key="20">
    <source>
        <dbReference type="PIRNR" id="PIRNR016570"/>
    </source>
</evidence>
<feature type="domain" description="Ku" evidence="21">
    <location>
        <begin position="300"/>
        <end position="437"/>
    </location>
</feature>
<dbReference type="Pfam" id="PF08785">
    <property type="entry name" value="Ku_PK_bind"/>
    <property type="match status" value="1"/>
</dbReference>
<evidence type="ECO:0000313" key="23">
    <source>
        <dbReference type="Proteomes" id="UP000094526"/>
    </source>
</evidence>
<sequence length="722" mass="81554">MADKEATVYIIDVAQSMGKKHNGREQSDLEWCLQWVYDRVTGVVFTGRKTLQIGVLGLGTDETDNSMMDQDDSYKHISVLQPIAQLLLPDLQNLPKVLKPSHTDERDIVSAIILGVDMISRHCKHLKYKKRIFVVTNATGSHIDEDDLDQVAQQFKDNNIDLTLLGVDFDDPEYGFKEEDKPTDKAKNERILKRLVDLSGGQFGTMQEAIDDLSRPAIKSVRPTPTYKGQLRLGDPTQYDTALFIEVERYMKVSVRRAPTASAYISRPGGVAEDEEGDGLTSVHNLYKYRVHGDEYEGGTKVLERDELAKGYEYGRTAVSIAESEQNITKYETEAAYDILGFVPADNIERYMLMDNANIVVAQKGNDRAAMALSSLIHSLFELGSVAIGRLVKKDAADPVLTVLSPLVEGDFEGLVENVLPFAEDIRSYRFPPLDKVLTVSGKALTEHRNLPSKELLESMSDFVDNMMLVDDESGEEMMAIDDTFSPLLHTIEDAIKDRAINANDPKKSKELPKRKEVYELMQRPPAAVVERANSALQKLKDAADVKKVDKRKKGRVRARDREADKPFSGLDVEKLLRKERPIEQGKTHINPNNAIPEFKDVFNTTADMAIIREAVKQMQQIIEDLVRKDYGQKNYDMVLEGLATMRNETIGMEVPNYYNDVLREFKEKLFQGQLGENRGELWYKIRTGNIGFISKDEEELSDMTRGEADDLMKVKSSRPQQ</sequence>
<dbReference type="GO" id="GO:0016887">
    <property type="term" value="F:ATP hydrolysis activity"/>
    <property type="evidence" value="ECO:0007669"/>
    <property type="project" value="RHEA"/>
</dbReference>
<comment type="similarity">
    <text evidence="3 20">Belongs to the ku80 family.</text>
</comment>
<dbReference type="GO" id="GO:0003684">
    <property type="term" value="F:damaged DNA binding"/>
    <property type="evidence" value="ECO:0007669"/>
    <property type="project" value="InterPro"/>
</dbReference>
<keyword evidence="12 20" id="KW-0067">ATP-binding</keyword>
<gene>
    <name evidence="22" type="primary">ku80</name>
    <name evidence="22" type="ORF">CLCR_08122</name>
</gene>
<evidence type="ECO:0000259" key="21">
    <source>
        <dbReference type="SMART" id="SM00559"/>
    </source>
</evidence>
<dbReference type="InterPro" id="IPR036494">
    <property type="entry name" value="Ku_C_sf"/>
</dbReference>
<dbReference type="PANTHER" id="PTHR12604:SF4">
    <property type="entry name" value="X-RAY REPAIR CROSS-COMPLEMENTING PROTEIN 5"/>
    <property type="match status" value="1"/>
</dbReference>
<name>A0A1C1CV14_9EURO</name>
<dbReference type="InterPro" id="IPR014893">
    <property type="entry name" value="Ku_PK_bind"/>
</dbReference>
<comment type="subcellular location">
    <subcellularLocation>
        <location evidence="2">Chromosome</location>
        <location evidence="2">Telomere</location>
    </subcellularLocation>
    <subcellularLocation>
        <location evidence="1 20">Nucleus</location>
    </subcellularLocation>
</comment>
<dbReference type="GO" id="GO:0003690">
    <property type="term" value="F:double-stranded DNA binding"/>
    <property type="evidence" value="ECO:0007669"/>
    <property type="project" value="TreeGrafter"/>
</dbReference>
<dbReference type="Pfam" id="PF03731">
    <property type="entry name" value="Ku_N"/>
    <property type="match status" value="1"/>
</dbReference>
<keyword evidence="11 20" id="KW-0347">Helicase</keyword>
<dbReference type="InterPro" id="IPR016194">
    <property type="entry name" value="SPOC-like_C_dom_sf"/>
</dbReference>
<dbReference type="OrthoDB" id="30826at2759"/>
<evidence type="ECO:0000256" key="6">
    <source>
        <dbReference type="ARBA" id="ARBA00021792"/>
    </source>
</evidence>
<evidence type="ECO:0000256" key="16">
    <source>
        <dbReference type="ARBA" id="ARBA00023204"/>
    </source>
</evidence>
<dbReference type="VEuPathDB" id="FungiDB:G647_05837"/>
<evidence type="ECO:0000256" key="9">
    <source>
        <dbReference type="ARBA" id="ARBA00022763"/>
    </source>
</evidence>
<dbReference type="GO" id="GO:0003678">
    <property type="term" value="F:DNA helicase activity"/>
    <property type="evidence" value="ECO:0007669"/>
    <property type="project" value="UniProtKB-EC"/>
</dbReference>
<dbReference type="GO" id="GO:0043564">
    <property type="term" value="C:Ku70:Ku80 complex"/>
    <property type="evidence" value="ECO:0007669"/>
    <property type="project" value="InterPro"/>
</dbReference>
<evidence type="ECO:0000256" key="18">
    <source>
        <dbReference type="ARBA" id="ARBA00024890"/>
    </source>
</evidence>
<dbReference type="STRING" id="86049.A0A1C1CV14"/>
<keyword evidence="15 20" id="KW-0233">DNA recombination</keyword>
<dbReference type="CDD" id="cd00873">
    <property type="entry name" value="KU80"/>
    <property type="match status" value="1"/>
</dbReference>
<keyword evidence="16 20" id="KW-0234">DNA repair</keyword>
<evidence type="ECO:0000256" key="3">
    <source>
        <dbReference type="ARBA" id="ARBA00007726"/>
    </source>
</evidence>
<dbReference type="AlphaFoldDB" id="A0A1C1CV14"/>
<dbReference type="InterPro" id="IPR024193">
    <property type="entry name" value="Ku80"/>
</dbReference>
<comment type="catalytic activity">
    <reaction evidence="19 20">
        <text>ATP + H2O = ADP + phosphate + H(+)</text>
        <dbReference type="Rhea" id="RHEA:13065"/>
        <dbReference type="ChEBI" id="CHEBI:15377"/>
        <dbReference type="ChEBI" id="CHEBI:15378"/>
        <dbReference type="ChEBI" id="CHEBI:30616"/>
        <dbReference type="ChEBI" id="CHEBI:43474"/>
        <dbReference type="ChEBI" id="CHEBI:456216"/>
        <dbReference type="EC" id="3.6.4.12"/>
    </reaction>
</comment>
<evidence type="ECO:0000256" key="14">
    <source>
        <dbReference type="ARBA" id="ARBA00023125"/>
    </source>
</evidence>
<dbReference type="VEuPathDB" id="FungiDB:CLCR_08122"/>
<accession>A0A1C1CV14</accession>
<keyword evidence="23" id="KW-1185">Reference proteome</keyword>
<evidence type="ECO:0000256" key="7">
    <source>
        <dbReference type="ARBA" id="ARBA00022454"/>
    </source>
</evidence>
<evidence type="ECO:0000256" key="5">
    <source>
        <dbReference type="ARBA" id="ARBA00012551"/>
    </source>
</evidence>
<dbReference type="GO" id="GO:0000723">
    <property type="term" value="P:telomere maintenance"/>
    <property type="evidence" value="ECO:0007669"/>
    <property type="project" value="InterPro"/>
</dbReference>
<keyword evidence="17 20" id="KW-0539">Nucleus</keyword>
<dbReference type="SMART" id="SM00559">
    <property type="entry name" value="Ku78"/>
    <property type="match status" value="1"/>
</dbReference>
<dbReference type="InterPro" id="IPR005161">
    <property type="entry name" value="Ku_N"/>
</dbReference>
<dbReference type="GO" id="GO:0042162">
    <property type="term" value="F:telomeric DNA binding"/>
    <property type="evidence" value="ECO:0007669"/>
    <property type="project" value="InterPro"/>
</dbReference>
<evidence type="ECO:0000256" key="2">
    <source>
        <dbReference type="ARBA" id="ARBA00004574"/>
    </source>
</evidence>
<comment type="caution">
    <text evidence="22">The sequence shown here is derived from an EMBL/GenBank/DDBJ whole genome shotgun (WGS) entry which is preliminary data.</text>
</comment>
<dbReference type="SUPFAM" id="SSF101420">
    <property type="entry name" value="C-terminal domain of Ku80"/>
    <property type="match status" value="1"/>
</dbReference>
<keyword evidence="13" id="KW-0779">Telomere</keyword>
<dbReference type="eggNOG" id="KOG2326">
    <property type="taxonomic scope" value="Eukaryota"/>
</dbReference>
<evidence type="ECO:0000256" key="17">
    <source>
        <dbReference type="ARBA" id="ARBA00023242"/>
    </source>
</evidence>
<evidence type="ECO:0000256" key="8">
    <source>
        <dbReference type="ARBA" id="ARBA00022741"/>
    </source>
</evidence>
<dbReference type="PIRSF" id="PIRSF016570">
    <property type="entry name" value="Ku80"/>
    <property type="match status" value="1"/>
</dbReference>
<evidence type="ECO:0000256" key="11">
    <source>
        <dbReference type="ARBA" id="ARBA00022806"/>
    </source>
</evidence>
<dbReference type="Gene3D" id="2.40.290.10">
    <property type="match status" value="1"/>
</dbReference>
<comment type="function">
    <text evidence="18">Single-stranded DNA-dependent ATP-dependent helicase. Involved in non-homologous end joining (NHEJ) DNA double strand break repair. DNA-binding is sequence-independent but has a high affinity to nicks in double-stranded DNA and to the ends of duplex DNA. Binds to naturally occurring chromosomal ends, and therefore provides chromosomal end protection. Required also for telomere recombination to repair telomeric ends in the absence of telomerase. KU70, of the KU70/KU80 heterodimer, binds to the stem loop of TLC1, the RNA component of telomerase. Involved in telomere maintenance. Interacts with telomeric repeats and subtelomeric sequences thereby controlling telomere length and protecting against subtelomeric rearrangement. Maintains telomeric chromatin, which is involved in silencing the expression of genes located at the telomere. Required for mating-type switching.</text>
</comment>
<dbReference type="GO" id="GO:0000781">
    <property type="term" value="C:chromosome, telomeric region"/>
    <property type="evidence" value="ECO:0007669"/>
    <property type="project" value="UniProtKB-SubCell"/>
</dbReference>
<evidence type="ECO:0000313" key="22">
    <source>
        <dbReference type="EMBL" id="OCT52332.1"/>
    </source>
</evidence>
<evidence type="ECO:0000256" key="13">
    <source>
        <dbReference type="ARBA" id="ARBA00022895"/>
    </source>
</evidence>
<dbReference type="InterPro" id="IPR006164">
    <property type="entry name" value="DNA_bd_Ku70/Ku80"/>
</dbReference>
<reference evidence="23" key="1">
    <citation type="submission" date="2015-07" db="EMBL/GenBank/DDBJ databases">
        <authorList>
            <person name="Teixeira M.M."/>
            <person name="Souza R.C."/>
            <person name="Almeida L.G."/>
            <person name="Vicente V.A."/>
            <person name="de Hoog S."/>
            <person name="Bocca A.L."/>
            <person name="de Almeida S.R."/>
            <person name="Vasconcelos A.T."/>
            <person name="Felipe M.S."/>
        </authorList>
    </citation>
    <scope>NUCLEOTIDE SEQUENCE [LARGE SCALE GENOMIC DNA]</scope>
    <source>
        <strain evidence="23">KSF</strain>
    </source>
</reference>
<dbReference type="SUPFAM" id="SSF53300">
    <property type="entry name" value="vWA-like"/>
    <property type="match status" value="1"/>
</dbReference>